<evidence type="ECO:0000313" key="1">
    <source>
        <dbReference type="EMBL" id="MDX8418742.1"/>
    </source>
</evidence>
<sequence>MKEPCYFHDHEVILNYSAEFVTSTSQLLDSQVFNEFLDHYLTYLDSHRRDLRAFLYKNTDERKKVKEDLKNVLHVLLLMNMNKVDMPYLQLPETMQDVIEEGYRYWNSLQRFSVLYAQRADSYQTNSFMNVDNQINEVARNFFRTVEAKITGRADNVYRQIQAGTNASLLMQKYAWKCPKEYQELADIDFVHTIMVRTPLIIHTKSNKRTNTFAPSDHNPVLDFKKGDDDWFCFPALVGEVLIFVYFHKDEMSSCVATSGLFQLAREEDCRGRKPDAILFFGNPDGTKDTVYYHDTDNHIWIGKTSASPEIDYFGYTKKSILTLHNLAMMERGWLPIHGAMVNLYLKDGRKKGLMFMGDSGAGKSETIEALSNLASDQIDHQETVFDDMGTIHMDEDGNLWAQGTEIGAFVRLDDLDKGTAYKDLDRSIFFNPDKKNARVVMPAAPYKVVIKNHPIDCFVYANNYDDKRGMHVFANEEEAKNVFIQGKRFALGTTQEKGLSTTFFANPFGPMQEQNICKPLIDKMFAALFEKGIPVGEVYTCLGLPDKGDHGIDKGAQALLDFVINNDK</sequence>
<evidence type="ECO:0008006" key="3">
    <source>
        <dbReference type="Google" id="ProtNLM"/>
    </source>
</evidence>
<dbReference type="Proteomes" id="UP001286174">
    <property type="component" value="Unassembled WGS sequence"/>
</dbReference>
<dbReference type="SUPFAM" id="SSF53795">
    <property type="entry name" value="PEP carboxykinase-like"/>
    <property type="match status" value="1"/>
</dbReference>
<reference evidence="1 2" key="1">
    <citation type="submission" date="2022-03" db="EMBL/GenBank/DDBJ databases">
        <title>Novel taxa within the pig intestine.</title>
        <authorList>
            <person name="Wylensek D."/>
            <person name="Bishof K."/>
            <person name="Afrizal A."/>
            <person name="Clavel T."/>
        </authorList>
    </citation>
    <scope>NUCLEOTIDE SEQUENCE [LARGE SCALE GENOMIC DNA]</scope>
    <source>
        <strain evidence="1 2">CLA-KB-P133</strain>
    </source>
</reference>
<name>A0AB35U4V1_9FIRM</name>
<protein>
    <recommendedName>
        <fullName evidence="3">Phosphoenolpyruvate carboxykinase (ATP)</fullName>
    </recommendedName>
</protein>
<organism evidence="1 2">
    <name type="scientific">Grylomicrobium aquisgranensis</name>
    <dbReference type="NCBI Taxonomy" id="2926318"/>
    <lineage>
        <taxon>Bacteria</taxon>
        <taxon>Bacillati</taxon>
        <taxon>Bacillota</taxon>
        <taxon>Erysipelotrichia</taxon>
        <taxon>Erysipelotrichales</taxon>
        <taxon>Erysipelotrichaceae</taxon>
        <taxon>Grylomicrobium</taxon>
    </lineage>
</organism>
<accession>A0AB35U4V1</accession>
<dbReference type="RefSeq" id="WP_370595376.1">
    <property type="nucleotide sequence ID" value="NZ_JALBUR010000002.1"/>
</dbReference>
<keyword evidence="2" id="KW-1185">Reference proteome</keyword>
<proteinExistence type="predicted"/>
<comment type="caution">
    <text evidence="1">The sequence shown here is derived from an EMBL/GenBank/DDBJ whole genome shotgun (WGS) entry which is preliminary data.</text>
</comment>
<gene>
    <name evidence="1" type="ORF">MOZ60_01385</name>
</gene>
<dbReference type="EMBL" id="JALBUR010000002">
    <property type="protein sequence ID" value="MDX8418742.1"/>
    <property type="molecule type" value="Genomic_DNA"/>
</dbReference>
<dbReference type="AlphaFoldDB" id="A0AB35U4V1"/>
<evidence type="ECO:0000313" key="2">
    <source>
        <dbReference type="Proteomes" id="UP001286174"/>
    </source>
</evidence>